<name>A0A0C9ZQU9_9AGAM</name>
<evidence type="ECO:0000256" key="1">
    <source>
        <dbReference type="SAM" id="MobiDB-lite"/>
    </source>
</evidence>
<evidence type="ECO:0000313" key="2">
    <source>
        <dbReference type="EMBL" id="KIK31706.1"/>
    </source>
</evidence>
<dbReference type="Proteomes" id="UP000054485">
    <property type="component" value="Unassembled WGS sequence"/>
</dbReference>
<keyword evidence="3" id="KW-1185">Reference proteome</keyword>
<reference evidence="3" key="2">
    <citation type="submission" date="2015-01" db="EMBL/GenBank/DDBJ databases">
        <title>Evolutionary Origins and Diversification of the Mycorrhizal Mutualists.</title>
        <authorList>
            <consortium name="DOE Joint Genome Institute"/>
            <consortium name="Mycorrhizal Genomics Consortium"/>
            <person name="Kohler A."/>
            <person name="Kuo A."/>
            <person name="Nagy L.G."/>
            <person name="Floudas D."/>
            <person name="Copeland A."/>
            <person name="Barry K.W."/>
            <person name="Cichocki N."/>
            <person name="Veneault-Fourrey C."/>
            <person name="LaButti K."/>
            <person name="Lindquist E.A."/>
            <person name="Lipzen A."/>
            <person name="Lundell T."/>
            <person name="Morin E."/>
            <person name="Murat C."/>
            <person name="Riley R."/>
            <person name="Ohm R."/>
            <person name="Sun H."/>
            <person name="Tunlid A."/>
            <person name="Henrissat B."/>
            <person name="Grigoriev I.V."/>
            <person name="Hibbett D.S."/>
            <person name="Martin F."/>
        </authorList>
    </citation>
    <scope>NUCLEOTIDE SEQUENCE [LARGE SCALE GENOMIC DNA]</scope>
    <source>
        <strain evidence="3">UH-Slu-Lm8-n1</strain>
    </source>
</reference>
<proteinExistence type="predicted"/>
<protein>
    <submittedName>
        <fullName evidence="2">Uncharacterized protein</fullName>
    </submittedName>
</protein>
<dbReference type="HOGENOM" id="CLU_104315_0_0_1"/>
<organism evidence="2 3">
    <name type="scientific">Suillus luteus UH-Slu-Lm8-n1</name>
    <dbReference type="NCBI Taxonomy" id="930992"/>
    <lineage>
        <taxon>Eukaryota</taxon>
        <taxon>Fungi</taxon>
        <taxon>Dikarya</taxon>
        <taxon>Basidiomycota</taxon>
        <taxon>Agaricomycotina</taxon>
        <taxon>Agaricomycetes</taxon>
        <taxon>Agaricomycetidae</taxon>
        <taxon>Boletales</taxon>
        <taxon>Suillineae</taxon>
        <taxon>Suillaceae</taxon>
        <taxon>Suillus</taxon>
    </lineage>
</organism>
<feature type="compositionally biased region" description="Polar residues" evidence="1">
    <location>
        <begin position="79"/>
        <end position="91"/>
    </location>
</feature>
<sequence>FRSPDEKREYLEYDIQFEIGLPPPRSNRIAQSLRNHFSFFVPRHSLSPPVIDVAPGRKFTRLAAAKLPEYKKVDDTRRPPTSQQATVLQENDTSDIDSLPDVHWCKAFLCFCSCLSHGRLRMPPRWRLERVDLPHQDGTTNSNHNGVHGRS</sequence>
<evidence type="ECO:0000313" key="3">
    <source>
        <dbReference type="Proteomes" id="UP000054485"/>
    </source>
</evidence>
<gene>
    <name evidence="2" type="ORF">CY34DRAFT_19649</name>
</gene>
<dbReference type="InParanoid" id="A0A0C9ZQU9"/>
<accession>A0A0C9ZQU9</accession>
<dbReference type="OrthoDB" id="2687273at2759"/>
<reference evidence="2 3" key="1">
    <citation type="submission" date="2014-04" db="EMBL/GenBank/DDBJ databases">
        <authorList>
            <consortium name="DOE Joint Genome Institute"/>
            <person name="Kuo A."/>
            <person name="Ruytinx J."/>
            <person name="Rineau F."/>
            <person name="Colpaert J."/>
            <person name="Kohler A."/>
            <person name="Nagy L.G."/>
            <person name="Floudas D."/>
            <person name="Copeland A."/>
            <person name="Barry K.W."/>
            <person name="Cichocki N."/>
            <person name="Veneault-Fourrey C."/>
            <person name="LaButti K."/>
            <person name="Lindquist E.A."/>
            <person name="Lipzen A."/>
            <person name="Lundell T."/>
            <person name="Morin E."/>
            <person name="Murat C."/>
            <person name="Sun H."/>
            <person name="Tunlid A."/>
            <person name="Henrissat B."/>
            <person name="Grigoriev I.V."/>
            <person name="Hibbett D.S."/>
            <person name="Martin F."/>
            <person name="Nordberg H.P."/>
            <person name="Cantor M.N."/>
            <person name="Hua S.X."/>
        </authorList>
    </citation>
    <scope>NUCLEOTIDE SEQUENCE [LARGE SCALE GENOMIC DNA]</scope>
    <source>
        <strain evidence="2 3">UH-Slu-Lm8-n1</strain>
    </source>
</reference>
<dbReference type="AlphaFoldDB" id="A0A0C9ZQU9"/>
<feature type="region of interest" description="Disordered" evidence="1">
    <location>
        <begin position="71"/>
        <end position="92"/>
    </location>
</feature>
<feature type="non-terminal residue" evidence="2">
    <location>
        <position position="151"/>
    </location>
</feature>
<dbReference type="EMBL" id="KN836725">
    <property type="protein sequence ID" value="KIK31706.1"/>
    <property type="molecule type" value="Genomic_DNA"/>
</dbReference>